<evidence type="ECO:0000313" key="2">
    <source>
        <dbReference type="EnsemblPlants" id="ONIVA12G02580.1"/>
    </source>
</evidence>
<reference evidence="2" key="1">
    <citation type="submission" date="2015-04" db="UniProtKB">
        <authorList>
            <consortium name="EnsemblPlants"/>
        </authorList>
    </citation>
    <scope>IDENTIFICATION</scope>
    <source>
        <strain evidence="2">SL10</strain>
    </source>
</reference>
<dbReference type="Proteomes" id="UP000006591">
    <property type="component" value="Chromosome 12"/>
</dbReference>
<sequence length="68" mass="7047">MRALIAVGPDDLGGSGRARPVTSPARPAQEGGRVQGLSSAGEAASGGHRRRRWDLGRMANSSYLGLQC</sequence>
<name>A0A0E0J6Q6_ORYNI</name>
<reference evidence="2" key="2">
    <citation type="submission" date="2018-04" db="EMBL/GenBank/DDBJ databases">
        <title>OnivRS2 (Oryza nivara Reference Sequence Version 2).</title>
        <authorList>
            <person name="Zhang J."/>
            <person name="Kudrna D."/>
            <person name="Lee S."/>
            <person name="Talag J."/>
            <person name="Rajasekar S."/>
            <person name="Welchert J."/>
            <person name="Hsing Y.-I."/>
            <person name="Wing R.A."/>
        </authorList>
    </citation>
    <scope>NUCLEOTIDE SEQUENCE [LARGE SCALE GENOMIC DNA]</scope>
    <source>
        <strain evidence="2">SL10</strain>
    </source>
</reference>
<dbReference type="AlphaFoldDB" id="A0A0E0J6Q6"/>
<proteinExistence type="predicted"/>
<feature type="region of interest" description="Disordered" evidence="1">
    <location>
        <begin position="1"/>
        <end position="54"/>
    </location>
</feature>
<evidence type="ECO:0000313" key="3">
    <source>
        <dbReference type="Proteomes" id="UP000006591"/>
    </source>
</evidence>
<dbReference type="Gramene" id="ONIVA12G02580.1">
    <property type="protein sequence ID" value="ONIVA12G02580.1"/>
    <property type="gene ID" value="ONIVA12G02580"/>
</dbReference>
<dbReference type="HOGENOM" id="CLU_2798324_0_0_1"/>
<organism evidence="2">
    <name type="scientific">Oryza nivara</name>
    <name type="common">Indian wild rice</name>
    <name type="synonym">Oryza sativa f. spontanea</name>
    <dbReference type="NCBI Taxonomy" id="4536"/>
    <lineage>
        <taxon>Eukaryota</taxon>
        <taxon>Viridiplantae</taxon>
        <taxon>Streptophyta</taxon>
        <taxon>Embryophyta</taxon>
        <taxon>Tracheophyta</taxon>
        <taxon>Spermatophyta</taxon>
        <taxon>Magnoliopsida</taxon>
        <taxon>Liliopsida</taxon>
        <taxon>Poales</taxon>
        <taxon>Poaceae</taxon>
        <taxon>BOP clade</taxon>
        <taxon>Oryzoideae</taxon>
        <taxon>Oryzeae</taxon>
        <taxon>Oryzinae</taxon>
        <taxon>Oryza</taxon>
    </lineage>
</organism>
<evidence type="ECO:0000256" key="1">
    <source>
        <dbReference type="SAM" id="MobiDB-lite"/>
    </source>
</evidence>
<dbReference type="EnsemblPlants" id="ONIVA12G02580.1">
    <property type="protein sequence ID" value="ONIVA12G02580.1"/>
    <property type="gene ID" value="ONIVA12G02580"/>
</dbReference>
<protein>
    <submittedName>
        <fullName evidence="2">Uncharacterized protein</fullName>
    </submittedName>
</protein>
<keyword evidence="3" id="KW-1185">Reference proteome</keyword>
<accession>A0A0E0J6Q6</accession>